<dbReference type="Ensembl" id="ENSSANT00000071431.1">
    <property type="protein sequence ID" value="ENSSANP00000067206.1"/>
    <property type="gene ID" value="ENSSANG00000033489.1"/>
</dbReference>
<organism evidence="1 2">
    <name type="scientific">Sinocyclocheilus anshuiensis</name>
    <dbReference type="NCBI Taxonomy" id="1608454"/>
    <lineage>
        <taxon>Eukaryota</taxon>
        <taxon>Metazoa</taxon>
        <taxon>Chordata</taxon>
        <taxon>Craniata</taxon>
        <taxon>Vertebrata</taxon>
        <taxon>Euteleostomi</taxon>
        <taxon>Actinopterygii</taxon>
        <taxon>Neopterygii</taxon>
        <taxon>Teleostei</taxon>
        <taxon>Ostariophysi</taxon>
        <taxon>Cypriniformes</taxon>
        <taxon>Cyprinidae</taxon>
        <taxon>Cyprininae</taxon>
        <taxon>Sinocyclocheilus</taxon>
    </lineage>
</organism>
<reference evidence="1" key="2">
    <citation type="submission" date="2025-09" db="UniProtKB">
        <authorList>
            <consortium name="Ensembl"/>
        </authorList>
    </citation>
    <scope>IDENTIFICATION</scope>
</reference>
<accession>A0A671Q9G0</accession>
<evidence type="ECO:0000313" key="2">
    <source>
        <dbReference type="Proteomes" id="UP000472260"/>
    </source>
</evidence>
<dbReference type="AlphaFoldDB" id="A0A671Q9G0"/>
<proteinExistence type="predicted"/>
<sequence>HGQNSVISSRIPCDSRGKFQESEIFPQADFATTTPSVSLFSLVWLGIVEVLMCRERARNSLGRVFVAQVSAYFISRVELCCSYETDHHITLSPSADGHLYTVLWTNK</sequence>
<keyword evidence="2" id="KW-1185">Reference proteome</keyword>
<name>A0A671Q9G0_9TELE</name>
<dbReference type="Proteomes" id="UP000472260">
    <property type="component" value="Unassembled WGS sequence"/>
</dbReference>
<protein>
    <submittedName>
        <fullName evidence="1">Uncharacterized protein</fullName>
    </submittedName>
</protein>
<reference evidence="1" key="1">
    <citation type="submission" date="2025-08" db="UniProtKB">
        <authorList>
            <consortium name="Ensembl"/>
        </authorList>
    </citation>
    <scope>IDENTIFICATION</scope>
</reference>
<evidence type="ECO:0000313" key="1">
    <source>
        <dbReference type="Ensembl" id="ENSSANP00000067206.1"/>
    </source>
</evidence>